<dbReference type="EMBL" id="GL945435">
    <property type="protein sequence ID" value="EGO23455.1"/>
    <property type="molecule type" value="Genomic_DNA"/>
</dbReference>
<dbReference type="HOGENOM" id="CLU_551149_0_0_1"/>
<dbReference type="InterPro" id="IPR036047">
    <property type="entry name" value="F-box-like_dom_sf"/>
</dbReference>
<dbReference type="SMART" id="SM00256">
    <property type="entry name" value="FBOX"/>
    <property type="match status" value="1"/>
</dbReference>
<dbReference type="Gene3D" id="1.20.1280.50">
    <property type="match status" value="1"/>
</dbReference>
<dbReference type="InterPro" id="IPR001810">
    <property type="entry name" value="F-box_dom"/>
</dbReference>
<feature type="domain" description="F-box" evidence="2">
    <location>
        <begin position="3"/>
        <end position="49"/>
    </location>
</feature>
<accession>F8P082</accession>
<name>F8P082_SERL9</name>
<gene>
    <name evidence="3" type="ORF">SERLADRAFT_438766</name>
</gene>
<dbReference type="SUPFAM" id="SSF81383">
    <property type="entry name" value="F-box domain"/>
    <property type="match status" value="1"/>
</dbReference>
<dbReference type="OrthoDB" id="3193353at2759"/>
<evidence type="ECO:0000259" key="2">
    <source>
        <dbReference type="PROSITE" id="PS50181"/>
    </source>
</evidence>
<dbReference type="PROSITE" id="PS50181">
    <property type="entry name" value="FBOX"/>
    <property type="match status" value="1"/>
</dbReference>
<dbReference type="Pfam" id="PF12937">
    <property type="entry name" value="F-box-like"/>
    <property type="match status" value="1"/>
</dbReference>
<dbReference type="KEGG" id="sla:SERLADRAFT_438766"/>
<dbReference type="Proteomes" id="UP000008064">
    <property type="component" value="Unassembled WGS sequence"/>
</dbReference>
<sequence length="495" mass="55080">MSLCKFNQLPDDIFLEVFTYFDLADIISTLQVCSRLRLLSSSRFMWITALRNSRMERPLPCTVGQNLAKLSLNALLDLASRTHRLKRNWARPYPRATGGISAFRIGTGVRIVAVVPGTPLVFTFSPSERSLYCWNTLTAKLVDTIHVGRVIFHTAHQEEPGQFTLAIVTGESLEDRLNTLAVVRVSYDVSSVACMQSTFHCRVPSDVVGLFVHKDVVGVIPNDPDTLSIFTINMSDRRSIYINTDVSTALNSRYSTSAAAYANNDDIYVSFENDCYLHVYRFPRDSIPYGGTPAHTSLPFKVVSEVDLSGRDTFVTRTPSCTPVEARYQYALVPGNPKYGVHTISVHRRQQTRLHKASTTVRFLPLPTSGPASTRSSASSLASSTRSSQKMVSVPGPLQYGFYKRSTAWQSDIMWTSYTGTYVLLATTIGQFRPSDTQTCFHLVHYEGTGNTECSLHKLIFPRPPADIMSVALEEHCGTLFVTTLDGMLCSVRYA</sequence>
<dbReference type="AlphaFoldDB" id="F8P082"/>
<organism>
    <name type="scientific">Serpula lacrymans var. lacrymans (strain S7.9)</name>
    <name type="common">Dry rot fungus</name>
    <dbReference type="NCBI Taxonomy" id="578457"/>
    <lineage>
        <taxon>Eukaryota</taxon>
        <taxon>Fungi</taxon>
        <taxon>Dikarya</taxon>
        <taxon>Basidiomycota</taxon>
        <taxon>Agaricomycotina</taxon>
        <taxon>Agaricomycetes</taxon>
        <taxon>Agaricomycetidae</taxon>
        <taxon>Boletales</taxon>
        <taxon>Coniophorineae</taxon>
        <taxon>Serpulaceae</taxon>
        <taxon>Serpula</taxon>
    </lineage>
</organism>
<dbReference type="CDD" id="cd09917">
    <property type="entry name" value="F-box_SF"/>
    <property type="match status" value="1"/>
</dbReference>
<dbReference type="RefSeq" id="XP_007319217.1">
    <property type="nucleotide sequence ID" value="XM_007319155.1"/>
</dbReference>
<evidence type="ECO:0000256" key="1">
    <source>
        <dbReference type="SAM" id="MobiDB-lite"/>
    </source>
</evidence>
<evidence type="ECO:0000313" key="3">
    <source>
        <dbReference type="EMBL" id="EGO23455.1"/>
    </source>
</evidence>
<proteinExistence type="predicted"/>
<dbReference type="GeneID" id="18815086"/>
<protein>
    <recommendedName>
        <fullName evidence="2">F-box domain-containing protein</fullName>
    </recommendedName>
</protein>
<reference evidence="3" key="1">
    <citation type="submission" date="2011-04" db="EMBL/GenBank/DDBJ databases">
        <title>Evolution of plant cell wall degrading machinery underlies the functional diversity of forest fungi.</title>
        <authorList>
            <consortium name="US DOE Joint Genome Institute (JGI-PGF)"/>
            <person name="Eastwood D.C."/>
            <person name="Floudas D."/>
            <person name="Binder M."/>
            <person name="Majcherczyk A."/>
            <person name="Schneider P."/>
            <person name="Aerts A."/>
            <person name="Asiegbu F.O."/>
            <person name="Baker S.E."/>
            <person name="Barry K."/>
            <person name="Bendiksby M."/>
            <person name="Blumentritt M."/>
            <person name="Coutinho P.M."/>
            <person name="Cullen D."/>
            <person name="Cullen D."/>
            <person name="Gathman A."/>
            <person name="Goodell B."/>
            <person name="Henrissat B."/>
            <person name="Ihrmark K."/>
            <person name="Kauserud H."/>
            <person name="Kohler A."/>
            <person name="LaButti K."/>
            <person name="Lapidus A."/>
            <person name="Lavin J.L."/>
            <person name="Lee Y.-H."/>
            <person name="Lindquist E."/>
            <person name="Lilly W."/>
            <person name="Lucas S."/>
            <person name="Morin E."/>
            <person name="Murat C."/>
            <person name="Oguiza J.A."/>
            <person name="Park J."/>
            <person name="Pisabarro A.G."/>
            <person name="Riley R."/>
            <person name="Rosling A."/>
            <person name="Salamov A."/>
            <person name="Schmidt O."/>
            <person name="Schmutz J."/>
            <person name="Skrede I."/>
            <person name="Stenlid J."/>
            <person name="Wiebenga A."/>
            <person name="Xie X."/>
            <person name="Kues U."/>
            <person name="Hibbett D.S."/>
            <person name="Hoffmeister D."/>
            <person name="Hogberg N."/>
            <person name="Martin F."/>
            <person name="Grigoriev I.V."/>
            <person name="Watkinson S.C."/>
        </authorList>
    </citation>
    <scope>NUCLEOTIDE SEQUENCE</scope>
    <source>
        <strain evidence="3">S7.9</strain>
    </source>
</reference>
<feature type="region of interest" description="Disordered" evidence="1">
    <location>
        <begin position="367"/>
        <end position="388"/>
    </location>
</feature>